<dbReference type="Pfam" id="PF02687">
    <property type="entry name" value="FtsX"/>
    <property type="match status" value="1"/>
</dbReference>
<proteinExistence type="inferred from homology"/>
<comment type="subcellular location">
    <subcellularLocation>
        <location evidence="1">Cell membrane</location>
        <topology evidence="1">Multi-pass membrane protein</topology>
    </subcellularLocation>
</comment>
<evidence type="ECO:0000256" key="3">
    <source>
        <dbReference type="ARBA" id="ARBA00011131"/>
    </source>
</evidence>
<feature type="transmembrane region" description="Helical" evidence="11">
    <location>
        <begin position="273"/>
        <end position="297"/>
    </location>
</feature>
<dbReference type="KEGG" id="shv:AAT16_00880"/>
<comment type="subunit">
    <text evidence="3">The complex is composed of two ATP-binding proteins (HrtA), two transmembrane proteins (HrtB) and a solute-binding protein.</text>
</comment>
<evidence type="ECO:0000256" key="9">
    <source>
        <dbReference type="ARBA" id="ARBA00023136"/>
    </source>
</evidence>
<evidence type="ECO:0000256" key="11">
    <source>
        <dbReference type="SAM" id="Phobius"/>
    </source>
</evidence>
<feature type="domain" description="ABC3 transporter permease C-terminal" evidence="12">
    <location>
        <begin position="232"/>
        <end position="343"/>
    </location>
</feature>
<dbReference type="RefSeq" id="WP_046789096.1">
    <property type="nucleotide sequence ID" value="NZ_CP011366.1"/>
</dbReference>
<dbReference type="Proteomes" id="UP000034029">
    <property type="component" value="Chromosome"/>
</dbReference>
<dbReference type="EMBL" id="CP011366">
    <property type="protein sequence ID" value="AKG72900.1"/>
    <property type="molecule type" value="Genomic_DNA"/>
</dbReference>
<gene>
    <name evidence="14" type="ORF">AAT16_00880</name>
    <name evidence="15" type="ORF">SAMN05216235_1544</name>
</gene>
<keyword evidence="16" id="KW-1185">Reference proteome</keyword>
<dbReference type="Pfam" id="PF12704">
    <property type="entry name" value="MacB_PCD"/>
    <property type="match status" value="1"/>
</dbReference>
<feature type="transmembrane region" description="Helical" evidence="11">
    <location>
        <begin position="230"/>
        <end position="252"/>
    </location>
</feature>
<evidence type="ECO:0000259" key="13">
    <source>
        <dbReference type="Pfam" id="PF12704"/>
    </source>
</evidence>
<accession>A0A0F7D3Q6</accession>
<keyword evidence="7 11" id="KW-0812">Transmembrane</keyword>
<evidence type="ECO:0000256" key="8">
    <source>
        <dbReference type="ARBA" id="ARBA00022989"/>
    </source>
</evidence>
<dbReference type="PANTHER" id="PTHR43738:SF1">
    <property type="entry name" value="HEMIN TRANSPORT SYSTEM PERMEASE PROTEIN HRTB-RELATED"/>
    <property type="match status" value="1"/>
</dbReference>
<evidence type="ECO:0000313" key="17">
    <source>
        <dbReference type="Proteomes" id="UP000183090"/>
    </source>
</evidence>
<evidence type="ECO:0000313" key="14">
    <source>
        <dbReference type="EMBL" id="AKG72900.1"/>
    </source>
</evidence>
<evidence type="ECO:0000313" key="16">
    <source>
        <dbReference type="Proteomes" id="UP000034029"/>
    </source>
</evidence>
<comment type="function">
    <text evidence="10">Part of the ABC transporter complex hrt involved in hemin import. Responsible for the translocation of the substrate across the membrane.</text>
</comment>
<dbReference type="GO" id="GO:0005886">
    <property type="term" value="C:plasma membrane"/>
    <property type="evidence" value="ECO:0007669"/>
    <property type="project" value="UniProtKB-SubCell"/>
</dbReference>
<dbReference type="EMBL" id="FOTB01000003">
    <property type="protein sequence ID" value="SFK75798.1"/>
    <property type="molecule type" value="Genomic_DNA"/>
</dbReference>
<dbReference type="PANTHER" id="PTHR43738">
    <property type="entry name" value="ABC TRANSPORTER, MEMBRANE PROTEIN"/>
    <property type="match status" value="1"/>
</dbReference>
<dbReference type="InterPro" id="IPR025857">
    <property type="entry name" value="MacB_PCD"/>
</dbReference>
<comment type="similarity">
    <text evidence="2">Belongs to the ABC-4 integral membrane protein family. HrtB subfamily.</text>
</comment>
<name>A0A0F7D3Q6_9STAP</name>
<dbReference type="OrthoDB" id="384327at2"/>
<evidence type="ECO:0000256" key="7">
    <source>
        <dbReference type="ARBA" id="ARBA00022692"/>
    </source>
</evidence>
<sequence>MKLALKELKFYKFKYVLVTLILFLLAFLVLFISALAQGLAKENISGIEAWNQEQFIISEGVDDSLTQSDISEQMDQIEEVTIEGHNIEFSRNTIDATNSNIDIVFTNTDENIAPVADEGRFPETSDEILLNYKLTGEGYEVGDTVKIKDSDTTFEITGFTEDIMYSHTSMAYVTDGGMDRLDSSSIAAVALPEDTNGISEEINNIEDVKMVSNDVIKNAIPSYQAEQQPLNLMIVFLFIISAIVLSAFFYVITIQKSSQLGILKAIGTKNGELVKTILVQVILITLVGVVLSIGIMFTLNTVIPVSMPFYLNTSLMMTVSGLFLAVAFLGAILSLVRIVKIDPLDAIGGE</sequence>
<reference evidence="16" key="2">
    <citation type="submission" date="2015-04" db="EMBL/GenBank/DDBJ databases">
        <title>Complete genome sequence of Salinicoccus halodurans strain H3B36, isolated from the Qaidam basin of China.</title>
        <authorList>
            <person name="Ma Y."/>
            <person name="Jiang K."/>
            <person name="Xue Y."/>
        </authorList>
    </citation>
    <scope>NUCLEOTIDE SEQUENCE [LARGE SCALE GENOMIC DNA]</scope>
    <source>
        <strain evidence="16">H3B36</strain>
    </source>
</reference>
<evidence type="ECO:0000256" key="5">
    <source>
        <dbReference type="ARBA" id="ARBA00022448"/>
    </source>
</evidence>
<dbReference type="AlphaFoldDB" id="A0A0F7D3Q6"/>
<evidence type="ECO:0000256" key="2">
    <source>
        <dbReference type="ARBA" id="ARBA00008697"/>
    </source>
</evidence>
<organism evidence="15 17">
    <name type="scientific">Salinicoccus halodurans</name>
    <dbReference type="NCBI Taxonomy" id="407035"/>
    <lineage>
        <taxon>Bacteria</taxon>
        <taxon>Bacillati</taxon>
        <taxon>Bacillota</taxon>
        <taxon>Bacilli</taxon>
        <taxon>Bacillales</taxon>
        <taxon>Staphylococcaceae</taxon>
        <taxon>Salinicoccus</taxon>
    </lineage>
</organism>
<evidence type="ECO:0000256" key="10">
    <source>
        <dbReference type="ARBA" id="ARBA00024973"/>
    </source>
</evidence>
<dbReference type="InterPro" id="IPR051125">
    <property type="entry name" value="ABC-4/HrtB_transporter"/>
</dbReference>
<keyword evidence="6" id="KW-1003">Cell membrane</keyword>
<evidence type="ECO:0000313" key="15">
    <source>
        <dbReference type="EMBL" id="SFK75798.1"/>
    </source>
</evidence>
<keyword evidence="5" id="KW-0813">Transport</keyword>
<evidence type="ECO:0000256" key="1">
    <source>
        <dbReference type="ARBA" id="ARBA00004651"/>
    </source>
</evidence>
<evidence type="ECO:0000256" key="6">
    <source>
        <dbReference type="ARBA" id="ARBA00022475"/>
    </source>
</evidence>
<reference evidence="15 17" key="3">
    <citation type="submission" date="2016-10" db="EMBL/GenBank/DDBJ databases">
        <authorList>
            <person name="Varghese N."/>
            <person name="Submissions S."/>
        </authorList>
    </citation>
    <scope>NUCLEOTIDE SEQUENCE [LARGE SCALE GENOMIC DNA]</scope>
    <source>
        <strain evidence="15 17">CGMCC 1.6501</strain>
    </source>
</reference>
<dbReference type="Proteomes" id="UP000183090">
    <property type="component" value="Unassembled WGS sequence"/>
</dbReference>
<feature type="transmembrane region" description="Helical" evidence="11">
    <location>
        <begin position="309"/>
        <end position="336"/>
    </location>
</feature>
<keyword evidence="8 11" id="KW-1133">Transmembrane helix</keyword>
<feature type="domain" description="MacB-like periplasmic core" evidence="13">
    <location>
        <begin position="17"/>
        <end position="201"/>
    </location>
</feature>
<reference evidence="14 16" key="1">
    <citation type="journal article" date="2015" name="Int. J. Syst. Evol. Microbiol.">
        <title>Complete genome sequence of Salinicoccus halodurans H3B36, isolated from the Qaidam Basin in China.</title>
        <authorList>
            <person name="Jiang K."/>
            <person name="Xue Y."/>
            <person name="Ma Y."/>
        </authorList>
    </citation>
    <scope>NUCLEOTIDE SEQUENCE [LARGE SCALE GENOMIC DNA]</scope>
    <source>
        <strain evidence="14 16">H3B36</strain>
    </source>
</reference>
<protein>
    <recommendedName>
        <fullName evidence="4">Putative hemin transport system permease protein HrtB</fullName>
    </recommendedName>
</protein>
<evidence type="ECO:0000256" key="4">
    <source>
        <dbReference type="ARBA" id="ARBA00016962"/>
    </source>
</evidence>
<dbReference type="InterPro" id="IPR003838">
    <property type="entry name" value="ABC3_permease_C"/>
</dbReference>
<evidence type="ECO:0000259" key="12">
    <source>
        <dbReference type="Pfam" id="PF02687"/>
    </source>
</evidence>
<keyword evidence="9 11" id="KW-0472">Membrane</keyword>